<evidence type="ECO:0000313" key="11">
    <source>
        <dbReference type="EMBL" id="MBE6501275.1"/>
    </source>
</evidence>
<dbReference type="SUPFAM" id="SSF81324">
    <property type="entry name" value="Voltage-gated potassium channels"/>
    <property type="match status" value="1"/>
</dbReference>
<keyword evidence="3 9" id="KW-0812">Transmembrane</keyword>
<keyword evidence="6 9" id="KW-0472">Membrane</keyword>
<dbReference type="InterPro" id="IPR027359">
    <property type="entry name" value="Volt_channel_dom_sf"/>
</dbReference>
<keyword evidence="5" id="KW-0406">Ion transport</keyword>
<name>A0A8T3VD57_9EURY</name>
<feature type="coiled-coil region" evidence="8">
    <location>
        <begin position="223"/>
        <end position="260"/>
    </location>
</feature>
<evidence type="ECO:0000256" key="4">
    <source>
        <dbReference type="ARBA" id="ARBA00022989"/>
    </source>
</evidence>
<keyword evidence="8" id="KW-0175">Coiled coil</keyword>
<dbReference type="PANTHER" id="PTHR11537">
    <property type="entry name" value="VOLTAGE-GATED POTASSIUM CHANNEL"/>
    <property type="match status" value="1"/>
</dbReference>
<dbReference type="Gene3D" id="1.10.287.70">
    <property type="match status" value="1"/>
</dbReference>
<feature type="transmembrane region" description="Helical" evidence="9">
    <location>
        <begin position="12"/>
        <end position="34"/>
    </location>
</feature>
<dbReference type="GO" id="GO:0001508">
    <property type="term" value="P:action potential"/>
    <property type="evidence" value="ECO:0007669"/>
    <property type="project" value="TreeGrafter"/>
</dbReference>
<dbReference type="GO" id="GO:0005249">
    <property type="term" value="F:voltage-gated potassium channel activity"/>
    <property type="evidence" value="ECO:0007669"/>
    <property type="project" value="InterPro"/>
</dbReference>
<feature type="domain" description="Potassium channel" evidence="10">
    <location>
        <begin position="143"/>
        <end position="214"/>
    </location>
</feature>
<dbReference type="EMBL" id="SUTK01000006">
    <property type="protein sequence ID" value="MBE6501275.1"/>
    <property type="molecule type" value="Genomic_DNA"/>
</dbReference>
<feature type="transmembrane region" description="Helical" evidence="9">
    <location>
        <begin position="81"/>
        <end position="106"/>
    </location>
</feature>
<evidence type="ECO:0000259" key="10">
    <source>
        <dbReference type="Pfam" id="PF07885"/>
    </source>
</evidence>
<proteinExistence type="predicted"/>
<gene>
    <name evidence="11" type="ORF">E7Z79_02410</name>
</gene>
<evidence type="ECO:0000256" key="8">
    <source>
        <dbReference type="SAM" id="Coils"/>
    </source>
</evidence>
<evidence type="ECO:0000256" key="6">
    <source>
        <dbReference type="ARBA" id="ARBA00023136"/>
    </source>
</evidence>
<dbReference type="Pfam" id="PF07885">
    <property type="entry name" value="Ion_trans_2"/>
    <property type="match status" value="1"/>
</dbReference>
<dbReference type="PANTHER" id="PTHR11537:SF254">
    <property type="entry name" value="POTASSIUM VOLTAGE-GATED CHANNEL PROTEIN SHAB"/>
    <property type="match status" value="1"/>
</dbReference>
<evidence type="ECO:0000313" key="12">
    <source>
        <dbReference type="Proteomes" id="UP000783037"/>
    </source>
</evidence>
<evidence type="ECO:0000256" key="1">
    <source>
        <dbReference type="ARBA" id="ARBA00004141"/>
    </source>
</evidence>
<organism evidence="11 12">
    <name type="scientific">Methanobrevibacter thaueri</name>
    <dbReference type="NCBI Taxonomy" id="190975"/>
    <lineage>
        <taxon>Archaea</taxon>
        <taxon>Methanobacteriati</taxon>
        <taxon>Methanobacteriota</taxon>
        <taxon>Methanomada group</taxon>
        <taxon>Methanobacteria</taxon>
        <taxon>Methanobacteriales</taxon>
        <taxon>Methanobacteriaceae</taxon>
        <taxon>Methanobrevibacter</taxon>
    </lineage>
</organism>
<dbReference type="Proteomes" id="UP000783037">
    <property type="component" value="Unassembled WGS sequence"/>
</dbReference>
<dbReference type="GO" id="GO:0008076">
    <property type="term" value="C:voltage-gated potassium channel complex"/>
    <property type="evidence" value="ECO:0007669"/>
    <property type="project" value="InterPro"/>
</dbReference>
<dbReference type="PRINTS" id="PR00169">
    <property type="entry name" value="KCHANNEL"/>
</dbReference>
<feature type="transmembrane region" description="Helical" evidence="9">
    <location>
        <begin position="138"/>
        <end position="157"/>
    </location>
</feature>
<dbReference type="InterPro" id="IPR028325">
    <property type="entry name" value="VG_K_chnl"/>
</dbReference>
<evidence type="ECO:0000256" key="5">
    <source>
        <dbReference type="ARBA" id="ARBA00023065"/>
    </source>
</evidence>
<keyword evidence="4 9" id="KW-1133">Transmembrane helix</keyword>
<dbReference type="AlphaFoldDB" id="A0A8T3VD57"/>
<evidence type="ECO:0000256" key="9">
    <source>
        <dbReference type="SAM" id="Phobius"/>
    </source>
</evidence>
<reference evidence="11" key="1">
    <citation type="submission" date="2019-04" db="EMBL/GenBank/DDBJ databases">
        <title>Evolution of Biomass-Degrading Anaerobic Consortia Revealed by Metagenomics.</title>
        <authorList>
            <person name="Peng X."/>
        </authorList>
    </citation>
    <scope>NUCLEOTIDE SEQUENCE</scope>
    <source>
        <strain evidence="11">SIG18</strain>
    </source>
</reference>
<keyword evidence="2" id="KW-0813">Transport</keyword>
<comment type="subcellular location">
    <subcellularLocation>
        <location evidence="1">Membrane</location>
        <topology evidence="1">Multi-pass membrane protein</topology>
    </subcellularLocation>
</comment>
<sequence length="261" mass="30212">MMKFRGMEVNRTMAVWLGIQVLIIVDIVLITYGMLFPISDVTSVQIMFFDFCVCLILLAEWIINFYLSSPKTVFLKQWDNWVSLIASIPFDVILPSIIPGAILLRYLRLLKLLRIIVLFSRFFDGLALFLKKSSLDKILGGIIFTIIIFTFLFWIYGPTYNLFDDFYFVIVTLSTVGYGDVTPQSFQEKLITVILIIVGVFIFSTITAAISSYLIDRLVKDDDEKISEKLDKMQENLDELHRENQDLKNEISELKDLIRKD</sequence>
<dbReference type="InterPro" id="IPR013099">
    <property type="entry name" value="K_chnl_dom"/>
</dbReference>
<evidence type="ECO:0000256" key="7">
    <source>
        <dbReference type="ARBA" id="ARBA00023303"/>
    </source>
</evidence>
<accession>A0A8T3VD57</accession>
<evidence type="ECO:0000256" key="2">
    <source>
        <dbReference type="ARBA" id="ARBA00022448"/>
    </source>
</evidence>
<feature type="transmembrane region" description="Helical" evidence="9">
    <location>
        <begin position="112"/>
        <end position="131"/>
    </location>
</feature>
<evidence type="ECO:0000256" key="3">
    <source>
        <dbReference type="ARBA" id="ARBA00022692"/>
    </source>
</evidence>
<feature type="transmembrane region" description="Helical" evidence="9">
    <location>
        <begin position="46"/>
        <end position="69"/>
    </location>
</feature>
<dbReference type="Gene3D" id="1.20.120.350">
    <property type="entry name" value="Voltage-gated potassium channels. Chain C"/>
    <property type="match status" value="1"/>
</dbReference>
<comment type="caution">
    <text evidence="11">The sequence shown here is derived from an EMBL/GenBank/DDBJ whole genome shotgun (WGS) entry which is preliminary data.</text>
</comment>
<feature type="transmembrane region" description="Helical" evidence="9">
    <location>
        <begin position="190"/>
        <end position="215"/>
    </location>
</feature>
<keyword evidence="7 11" id="KW-0407">Ion channel</keyword>
<protein>
    <submittedName>
        <fullName evidence="11">Potassium channel protein</fullName>
    </submittedName>
</protein>